<organism evidence="3 4">
    <name type="scientific">Larkinella rosea</name>
    <dbReference type="NCBI Taxonomy" id="2025312"/>
    <lineage>
        <taxon>Bacteria</taxon>
        <taxon>Pseudomonadati</taxon>
        <taxon>Bacteroidota</taxon>
        <taxon>Cytophagia</taxon>
        <taxon>Cytophagales</taxon>
        <taxon>Spirosomataceae</taxon>
        <taxon>Larkinella</taxon>
    </lineage>
</organism>
<dbReference type="AlphaFoldDB" id="A0A3P1BCE3"/>
<keyword evidence="3" id="KW-0378">Hydrolase</keyword>
<name>A0A3P1BCE3_9BACT</name>
<dbReference type="SUPFAM" id="SSF53474">
    <property type="entry name" value="alpha/beta-Hydrolases"/>
    <property type="match status" value="1"/>
</dbReference>
<dbReference type="Pfam" id="PF12146">
    <property type="entry name" value="Hydrolase_4"/>
    <property type="match status" value="1"/>
</dbReference>
<gene>
    <name evidence="3" type="ORF">EHT25_28050</name>
</gene>
<sequence>MEKIVITASDGYQLSALYAAPSTKSVGTIVISSATGVRKEFYLHFAFFLVGQGYTVLLYDYRGIGGSAPDDLRKMDAYMHEWGTKDMNAVLNYLVEGKGLTDIIWLGHSVGAQLIGFLEKPHHIRKVISINSALGYWRYFPFPMNWLIWGLWYFIGPLMVKLYGYGVMTKIGWGENLPRNMMKEWRSWCLNKTYFRASLKQALQADQFSQFTTPITSVYMSDDFIANDKTVPLMLTFFPNAPQRIRKLAVREFTQEKVGHTGVFRKKFRHNLWPVLIEEIKK</sequence>
<dbReference type="GO" id="GO:0016787">
    <property type="term" value="F:hydrolase activity"/>
    <property type="evidence" value="ECO:0007669"/>
    <property type="project" value="UniProtKB-KW"/>
</dbReference>
<keyword evidence="1" id="KW-0812">Transmembrane</keyword>
<comment type="caution">
    <text evidence="3">The sequence shown here is derived from an EMBL/GenBank/DDBJ whole genome shotgun (WGS) entry which is preliminary data.</text>
</comment>
<feature type="transmembrane region" description="Helical" evidence="1">
    <location>
        <begin position="41"/>
        <end position="59"/>
    </location>
</feature>
<evidence type="ECO:0000313" key="4">
    <source>
        <dbReference type="Proteomes" id="UP000271925"/>
    </source>
</evidence>
<evidence type="ECO:0000313" key="3">
    <source>
        <dbReference type="EMBL" id="RRA98846.1"/>
    </source>
</evidence>
<accession>A0A3P1BCE3</accession>
<dbReference type="Gene3D" id="3.40.50.1820">
    <property type="entry name" value="alpha/beta hydrolase"/>
    <property type="match status" value="1"/>
</dbReference>
<feature type="transmembrane region" description="Helical" evidence="1">
    <location>
        <begin position="146"/>
        <end position="164"/>
    </location>
</feature>
<keyword evidence="1" id="KW-1133">Transmembrane helix</keyword>
<keyword evidence="1" id="KW-0472">Membrane</keyword>
<dbReference type="InterPro" id="IPR017208">
    <property type="entry name" value="UCP037442_abhydr"/>
</dbReference>
<evidence type="ECO:0000259" key="2">
    <source>
        <dbReference type="Pfam" id="PF12146"/>
    </source>
</evidence>
<evidence type="ECO:0000256" key="1">
    <source>
        <dbReference type="SAM" id="Phobius"/>
    </source>
</evidence>
<dbReference type="Proteomes" id="UP000271925">
    <property type="component" value="Unassembled WGS sequence"/>
</dbReference>
<keyword evidence="4" id="KW-1185">Reference proteome</keyword>
<dbReference type="InterPro" id="IPR029058">
    <property type="entry name" value="AB_hydrolase_fold"/>
</dbReference>
<dbReference type="OrthoDB" id="9785076at2"/>
<feature type="domain" description="Serine aminopeptidase S33" evidence="2">
    <location>
        <begin position="27"/>
        <end position="151"/>
    </location>
</feature>
<dbReference type="InterPro" id="IPR022742">
    <property type="entry name" value="Hydrolase_4"/>
</dbReference>
<dbReference type="EMBL" id="RQJO01000015">
    <property type="protein sequence ID" value="RRA98846.1"/>
    <property type="molecule type" value="Genomic_DNA"/>
</dbReference>
<dbReference type="RefSeq" id="WP_124878742.1">
    <property type="nucleotide sequence ID" value="NZ_RQJO01000015.1"/>
</dbReference>
<protein>
    <submittedName>
        <fullName evidence="3">Alpha/beta fold hydrolase</fullName>
    </submittedName>
</protein>
<reference evidence="3 4" key="1">
    <citation type="submission" date="2018-11" db="EMBL/GenBank/DDBJ databases">
        <authorList>
            <person name="Zhou Z."/>
            <person name="Wang G."/>
        </authorList>
    </citation>
    <scope>NUCLEOTIDE SEQUENCE [LARGE SCALE GENOMIC DNA]</scope>
    <source>
        <strain evidence="3 4">KCTC52004</strain>
    </source>
</reference>
<dbReference type="PIRSF" id="PIRSF037442">
    <property type="entry name" value="UCP037442_abhydr"/>
    <property type="match status" value="1"/>
</dbReference>
<proteinExistence type="predicted"/>